<feature type="domain" description="Glycosyltransferase subfamily 4-like N-terminal" evidence="3">
    <location>
        <begin position="23"/>
        <end position="182"/>
    </location>
</feature>
<dbReference type="GO" id="GO:0016757">
    <property type="term" value="F:glycosyltransferase activity"/>
    <property type="evidence" value="ECO:0007669"/>
    <property type="project" value="UniProtKB-KW"/>
</dbReference>
<reference evidence="4 5" key="1">
    <citation type="submission" date="2023-05" db="EMBL/GenBank/DDBJ databases">
        <title>Draft genome sequence of Streptomyces sp. B-S-A8 isolated from a cave soil in Thailand.</title>
        <authorList>
            <person name="Chamroensaksri N."/>
            <person name="Muangham S."/>
        </authorList>
    </citation>
    <scope>NUCLEOTIDE SEQUENCE [LARGE SCALE GENOMIC DNA]</scope>
    <source>
        <strain evidence="4 5">B-S-A8</strain>
    </source>
</reference>
<sequence length="379" mass="40656">MQSEFAATGHKFKAFHILQPEGGGVPRVVADLVREQLQAGMDAVVACHPGLSSAGDLRAAGAHVLPWRATRSPGPRLASEVRAVARMVQTCRPDVVHAHSAKAGVAARLALRGRVPTVFQPHAWSFSAVEGTMAAATLRWERFAARWCDRIVCVSAAERNEGQAAGIAARWDVIPNGVDLSRFGPAPGSGERRRPPLVVCVGRLCRQKGQDVLLRAWPEVLGAVPDARLALVGDGPLRSRWEATAPARVEFVGGVADVLPWLHRADLLVLPSRWEGMALAPLEAMATALPVVVTDVNGARESLPTGHRDVALVPPEDPRALARSVATLLADAPLRVAMGRQVFSHAQESFDVRRAAQAVMDVYRRVTPPAPAARERQPV</sequence>
<dbReference type="InterPro" id="IPR050194">
    <property type="entry name" value="Glycosyltransferase_grp1"/>
</dbReference>
<dbReference type="SUPFAM" id="SSF53756">
    <property type="entry name" value="UDP-Glycosyltransferase/glycogen phosphorylase"/>
    <property type="match status" value="1"/>
</dbReference>
<dbReference type="Pfam" id="PF13692">
    <property type="entry name" value="Glyco_trans_1_4"/>
    <property type="match status" value="1"/>
</dbReference>
<dbReference type="PANTHER" id="PTHR45947">
    <property type="entry name" value="SULFOQUINOVOSYL TRANSFERASE SQD2"/>
    <property type="match status" value="1"/>
</dbReference>
<name>A0ABT6RVL3_9ACTN</name>
<protein>
    <submittedName>
        <fullName evidence="4">Glycosyltransferase</fullName>
        <ecNumber evidence="4">2.4.-.-</ecNumber>
    </submittedName>
</protein>
<dbReference type="RefSeq" id="WP_282514998.1">
    <property type="nucleotide sequence ID" value="NZ_JASCIR010000017.1"/>
</dbReference>
<evidence type="ECO:0000256" key="2">
    <source>
        <dbReference type="ARBA" id="ARBA00022679"/>
    </source>
</evidence>
<dbReference type="Gene3D" id="3.40.50.2000">
    <property type="entry name" value="Glycogen Phosphorylase B"/>
    <property type="match status" value="2"/>
</dbReference>
<evidence type="ECO:0000313" key="5">
    <source>
        <dbReference type="Proteomes" id="UP001224661"/>
    </source>
</evidence>
<evidence type="ECO:0000259" key="3">
    <source>
        <dbReference type="Pfam" id="PF13439"/>
    </source>
</evidence>
<evidence type="ECO:0000313" key="4">
    <source>
        <dbReference type="EMBL" id="MDI3388468.1"/>
    </source>
</evidence>
<gene>
    <name evidence="4" type="ORF">QIS99_19990</name>
</gene>
<keyword evidence="5" id="KW-1185">Reference proteome</keyword>
<comment type="caution">
    <text evidence="4">The sequence shown here is derived from an EMBL/GenBank/DDBJ whole genome shotgun (WGS) entry which is preliminary data.</text>
</comment>
<keyword evidence="1 4" id="KW-0328">Glycosyltransferase</keyword>
<proteinExistence type="predicted"/>
<dbReference type="Proteomes" id="UP001224661">
    <property type="component" value="Unassembled WGS sequence"/>
</dbReference>
<dbReference type="Pfam" id="PF13439">
    <property type="entry name" value="Glyco_transf_4"/>
    <property type="match status" value="1"/>
</dbReference>
<keyword evidence="2 4" id="KW-0808">Transferase</keyword>
<dbReference type="InterPro" id="IPR028098">
    <property type="entry name" value="Glyco_trans_4-like_N"/>
</dbReference>
<accession>A0ABT6RVL3</accession>
<dbReference type="PANTHER" id="PTHR45947:SF3">
    <property type="entry name" value="SULFOQUINOVOSYL TRANSFERASE SQD2"/>
    <property type="match status" value="1"/>
</dbReference>
<organism evidence="4 5">
    <name type="scientific">Streptomyces solicavernae</name>
    <dbReference type="NCBI Taxonomy" id="3043614"/>
    <lineage>
        <taxon>Bacteria</taxon>
        <taxon>Bacillati</taxon>
        <taxon>Actinomycetota</taxon>
        <taxon>Actinomycetes</taxon>
        <taxon>Kitasatosporales</taxon>
        <taxon>Streptomycetaceae</taxon>
        <taxon>Streptomyces</taxon>
    </lineage>
</organism>
<evidence type="ECO:0000256" key="1">
    <source>
        <dbReference type="ARBA" id="ARBA00022676"/>
    </source>
</evidence>
<dbReference type="EC" id="2.4.-.-" evidence="4"/>
<dbReference type="EMBL" id="JASCIR010000017">
    <property type="protein sequence ID" value="MDI3388468.1"/>
    <property type="molecule type" value="Genomic_DNA"/>
</dbReference>